<comment type="caution">
    <text evidence="1">The sequence shown here is derived from an EMBL/GenBank/DDBJ whole genome shotgun (WGS) entry which is preliminary data.</text>
</comment>
<feature type="non-terminal residue" evidence="1">
    <location>
        <position position="96"/>
    </location>
</feature>
<dbReference type="Proteomes" id="UP001145114">
    <property type="component" value="Unassembled WGS sequence"/>
</dbReference>
<name>A0ACC1HPD7_9FUNG</name>
<proteinExistence type="predicted"/>
<evidence type="ECO:0000313" key="2">
    <source>
        <dbReference type="Proteomes" id="UP001145114"/>
    </source>
</evidence>
<evidence type="ECO:0000313" key="1">
    <source>
        <dbReference type="EMBL" id="KAJ1677186.1"/>
    </source>
</evidence>
<gene>
    <name evidence="1" type="ORF">EV182_006693</name>
</gene>
<sequence length="96" mass="9900">MLRVTVTKEMLKTTGAGQVVGKLRQHEDAEISKLAKAVVAKWKKDVTSEGKAVPASASGATTPTTGRSVSLSEKSSADSSIMQKPATPTVSENGSA</sequence>
<keyword evidence="2" id="KW-1185">Reference proteome</keyword>
<dbReference type="EMBL" id="JAMZIH010002846">
    <property type="protein sequence ID" value="KAJ1677186.1"/>
    <property type="molecule type" value="Genomic_DNA"/>
</dbReference>
<organism evidence="1 2">
    <name type="scientific">Spiromyces aspiralis</name>
    <dbReference type="NCBI Taxonomy" id="68401"/>
    <lineage>
        <taxon>Eukaryota</taxon>
        <taxon>Fungi</taxon>
        <taxon>Fungi incertae sedis</taxon>
        <taxon>Zoopagomycota</taxon>
        <taxon>Kickxellomycotina</taxon>
        <taxon>Kickxellomycetes</taxon>
        <taxon>Kickxellales</taxon>
        <taxon>Kickxellaceae</taxon>
        <taxon>Spiromyces</taxon>
    </lineage>
</organism>
<accession>A0ACC1HPD7</accession>
<protein>
    <submittedName>
        <fullName evidence="1">Uncharacterized protein</fullName>
    </submittedName>
</protein>
<reference evidence="1" key="1">
    <citation type="submission" date="2022-06" db="EMBL/GenBank/DDBJ databases">
        <title>Phylogenomic reconstructions and comparative analyses of Kickxellomycotina fungi.</title>
        <authorList>
            <person name="Reynolds N.K."/>
            <person name="Stajich J.E."/>
            <person name="Barry K."/>
            <person name="Grigoriev I.V."/>
            <person name="Crous P."/>
            <person name="Smith M.E."/>
        </authorList>
    </citation>
    <scope>NUCLEOTIDE SEQUENCE</scope>
    <source>
        <strain evidence="1">RSA 2271</strain>
    </source>
</reference>